<protein>
    <submittedName>
        <fullName evidence="1">Uncharacterized protein</fullName>
    </submittedName>
</protein>
<dbReference type="AlphaFoldDB" id="A0A1W1VFT9"/>
<reference evidence="1 2" key="1">
    <citation type="submission" date="2017-04" db="EMBL/GenBank/DDBJ databases">
        <authorList>
            <person name="Afonso C.L."/>
            <person name="Miller P.J."/>
            <person name="Scott M.A."/>
            <person name="Spackman E."/>
            <person name="Goraichik I."/>
            <person name="Dimitrov K.M."/>
            <person name="Suarez D.L."/>
            <person name="Swayne D.E."/>
        </authorList>
    </citation>
    <scope>NUCLEOTIDE SEQUENCE [LARGE SCALE GENOMIC DNA]</scope>
    <source>
        <strain evidence="1 2">KR-140</strain>
    </source>
</reference>
<dbReference type="Proteomes" id="UP000192582">
    <property type="component" value="Unassembled WGS sequence"/>
</dbReference>
<evidence type="ECO:0000313" key="1">
    <source>
        <dbReference type="EMBL" id="SMB92257.1"/>
    </source>
</evidence>
<dbReference type="EMBL" id="FWWU01000009">
    <property type="protein sequence ID" value="SMB92257.1"/>
    <property type="molecule type" value="Genomic_DNA"/>
</dbReference>
<accession>A0A1W1VFT9</accession>
<name>A0A1W1VFT9_9DEIO</name>
<proteinExistence type="predicted"/>
<organism evidence="1 2">
    <name type="scientific">Deinococcus hopiensis KR-140</name>
    <dbReference type="NCBI Taxonomy" id="695939"/>
    <lineage>
        <taxon>Bacteria</taxon>
        <taxon>Thermotogati</taxon>
        <taxon>Deinococcota</taxon>
        <taxon>Deinococci</taxon>
        <taxon>Deinococcales</taxon>
        <taxon>Deinococcaceae</taxon>
        <taxon>Deinococcus</taxon>
    </lineage>
</organism>
<sequence length="85" mass="9221">MGKVNAPALRSALPTPHFTTLFHFSTTWGPAVRLEKLNSLVFLPRTYVTVATFFPGFRNGVRSVLPLLFTVATASPSRITSKSAG</sequence>
<keyword evidence="2" id="KW-1185">Reference proteome</keyword>
<evidence type="ECO:0000313" key="2">
    <source>
        <dbReference type="Proteomes" id="UP000192582"/>
    </source>
</evidence>
<gene>
    <name evidence="1" type="ORF">SAMN00790413_01500</name>
</gene>